<dbReference type="InterPro" id="IPR011049">
    <property type="entry name" value="Serralysin-like_metalloprot_C"/>
</dbReference>
<dbReference type="PROSITE" id="PS51829">
    <property type="entry name" value="P_HOMO_B"/>
    <property type="match status" value="1"/>
</dbReference>
<evidence type="ECO:0000256" key="5">
    <source>
        <dbReference type="ARBA" id="ARBA00022825"/>
    </source>
</evidence>
<feature type="compositionally biased region" description="Acidic residues" evidence="9">
    <location>
        <begin position="1629"/>
        <end position="1646"/>
    </location>
</feature>
<keyword evidence="4 8" id="KW-0378">Hydrolase</keyword>
<dbReference type="SUPFAM" id="SSF52743">
    <property type="entry name" value="Subtilisin-like"/>
    <property type="match status" value="1"/>
</dbReference>
<feature type="domain" description="P/Homo B" evidence="10">
    <location>
        <begin position="535"/>
        <end position="671"/>
    </location>
</feature>
<dbReference type="InterPro" id="IPR002884">
    <property type="entry name" value="P_dom"/>
</dbReference>
<dbReference type="GO" id="GO:0016020">
    <property type="term" value="C:membrane"/>
    <property type="evidence" value="ECO:0007669"/>
    <property type="project" value="TreeGrafter"/>
</dbReference>
<dbReference type="PANTHER" id="PTHR42884">
    <property type="entry name" value="PROPROTEIN CONVERTASE SUBTILISIN/KEXIN-RELATED"/>
    <property type="match status" value="1"/>
</dbReference>
<dbReference type="InterPro" id="IPR034182">
    <property type="entry name" value="Kexin/furin"/>
</dbReference>
<dbReference type="PANTHER" id="PTHR42884:SF14">
    <property type="entry name" value="NEUROENDOCRINE CONVERTASE 1"/>
    <property type="match status" value="1"/>
</dbReference>
<evidence type="ECO:0000256" key="2">
    <source>
        <dbReference type="ARBA" id="ARBA00022670"/>
    </source>
</evidence>
<dbReference type="InterPro" id="IPR000209">
    <property type="entry name" value="Peptidase_S8/S53_dom"/>
</dbReference>
<dbReference type="GO" id="GO:0005509">
    <property type="term" value="F:calcium ion binding"/>
    <property type="evidence" value="ECO:0007669"/>
    <property type="project" value="InterPro"/>
</dbReference>
<dbReference type="PRINTS" id="PR00723">
    <property type="entry name" value="SUBTILISIN"/>
</dbReference>
<dbReference type="Pfam" id="PF00082">
    <property type="entry name" value="Peptidase_S8"/>
    <property type="match status" value="1"/>
</dbReference>
<sequence>MKAFFDLNSIWNLNTFDSEGFIDLRTRISDHTPDFGFQASSDGSAAYPDIGTGAPGAGHELVGEAPLTEIDTAEAAPETPHTFQSFQKPGSGRQIAAVSEAAQAATPETQFSLPEMALRTGTIFAQLFGSTSLEALLSGISTPPAERDRTETVPFEYGDEAISLSMALPTDDLFSQQWHLQNNTAGLLDLNVTEVWDGTGQTYTGAGVAVAVIDDAVVGSHHDLDGNYSTALDWDFFDNDADAGGVDGNNHGTAVAGIIASENDGTGTVGVAYGATIFGFRVQTSGTLPALYDAFLGQLRAAVQNASGEAQAGGIDRTADVVNMSLGTQIGSNYYDKDVPTQTLPDSLVSAFEYGAENGRGGLGTIFVKSAGNGRGLDHDANGSAWNASRYTISVAAVDQNGFVSSYSTEGANLFVSAFGTPGEVVTTDRLGAEGYNSGTNPDYTFGFNGTSAAAPMVSGVIALILEANPNLGWRDVQDILAYSARHVGSAVGAGLAGAEENAWFFNGAENWNGGGLHFSRDYGFGLVDAHAAVRLAETWGGTAQTSANDALYTVDLINSTVELLGTSASYNFTPNDFLAETVEVQLTYSHTWIGDMDIVLTSPTGTSIHLIKSGYGGSTTLTNETYTWSTNAFWGESTSGTWTVTLTDDYTNDTWTVTDLQVNVWGDSSTGNDADNRFILTDEFSDYAGASSHSTALDAGINRGTLNAAAVTSDSTIDLSAGNGIIDGVGVTLANFTIVYGGDGADSIIGNAETELLSGMRGNDAITGGSGNETLLGGSGGDTLEGGAGLDEVRGGADNDTLRVSDQGHVVSGETYDGGDGTGDILQINGGGSFDFSSSTVTGIEEIRFNTANDQVASFAASVASTGLVANALVIDAYETSGLANVVRFLATGDATLAGLTFRNWRPADHGLELVGGAAAQNLIGSSVSDAIEGGGGDDTVDGAAGDDTLTGGDGGDSYRYRFGDGSDRIVEAIGAAGTDVLRFEDLAREDVTFYRHGGTLEILLSDDAMISVDAQLDGGGLETIVFLGGGTMNSDEIAAAIVNRAPTGSVTISGTATEDQVLTASNTLADEDGLGTVSYQWQRDGGNISGATSATYTLTQADVGAAITVTASYTDGGGTAESVTSAATAAVTNVNDAPTGSVSISGIATEDQVLTASNTLADEDGLGTVSYQWQRDGGNISGATSATYTLTQADVGAAITVRASYTDGQGTAESVTSAATAAVTNVNDAPTGVVSISGSVTEGGMLTASNTLADEDGLGTISYQWQRDGGNISGATGGTYTLTQADVGAAITVRASYIDGQGTAESVTSAATAAVTNVNDAPTGVVTISGSVTEGGMLTASNTLADEDGLGTISYQWQRDGVNISGATSASYTLTQADVGAAITVTTSYTDGGGTAESVTSAATAAVTNVNDAPTGSVSISGIATEDQVLTASNTLADEDGLGTVSYQWQRDGGNISGATSATYTLTQADVGAAITVRASYIDGQGTMESVTSGATGAVANVNDDPVGSVVVTGTASEDQILTADISGLSDEDGLGEFSYQWLRDGAEISEAMESIYTLGRDDVGAVISVTVSYTDAYGTDESITSDATEEVEPADLELFGTPGDDILRGYTGNDTLRAGDGQDTLIGDDGDDSLSGGDSEDDLRDVIYGGNGNDSADGGYGNDELRGDSGNDTLIGGYGADTLIGGDGDDVLTGQAWSDMLFGGDGNDFINGGFGNDRVNGGAGADRFYHHGVEGHGLDWVQDYDAAEGDVLVFGGAATRDQFQVNFADTANAGEAGVAEAFVIYRPTGQVLWALVDGEAQEHISLRVGGIEYDLLA</sequence>
<dbReference type="InterPro" id="IPR015500">
    <property type="entry name" value="Peptidase_S8_subtilisin-rel"/>
</dbReference>
<dbReference type="SUPFAM" id="SSF51120">
    <property type="entry name" value="beta-Roll"/>
    <property type="match status" value="3"/>
</dbReference>
<dbReference type="GO" id="GO:0012505">
    <property type="term" value="C:endomembrane system"/>
    <property type="evidence" value="ECO:0007669"/>
    <property type="project" value="UniProtKB-ARBA"/>
</dbReference>
<keyword evidence="3" id="KW-0732">Signal</keyword>
<dbReference type="PRINTS" id="PR00313">
    <property type="entry name" value="CABNDNGRPT"/>
</dbReference>
<feature type="active site" description="Charge relay system" evidence="7 8">
    <location>
        <position position="251"/>
    </location>
</feature>
<dbReference type="SUPFAM" id="SSF49785">
    <property type="entry name" value="Galactose-binding domain-like"/>
    <property type="match status" value="1"/>
</dbReference>
<dbReference type="PROSITE" id="PS00330">
    <property type="entry name" value="HEMOLYSIN_CALCIUM"/>
    <property type="match status" value="2"/>
</dbReference>
<dbReference type="InterPro" id="IPR001343">
    <property type="entry name" value="Hemolysn_Ca-bd"/>
</dbReference>
<dbReference type="PROSITE" id="PS00138">
    <property type="entry name" value="SUBTILASE_SER"/>
    <property type="match status" value="1"/>
</dbReference>
<evidence type="ECO:0000256" key="3">
    <source>
        <dbReference type="ARBA" id="ARBA00022729"/>
    </source>
</evidence>
<dbReference type="Gene3D" id="2.60.120.260">
    <property type="entry name" value="Galactose-binding domain-like"/>
    <property type="match status" value="1"/>
</dbReference>
<evidence type="ECO:0000256" key="8">
    <source>
        <dbReference type="PROSITE-ProRule" id="PRU01240"/>
    </source>
</evidence>
<dbReference type="InterPro" id="IPR036852">
    <property type="entry name" value="Peptidase_S8/S53_dom_sf"/>
</dbReference>
<proteinExistence type="inferred from homology"/>
<dbReference type="PROSITE" id="PS00137">
    <property type="entry name" value="SUBTILASE_HIS"/>
    <property type="match status" value="1"/>
</dbReference>
<dbReference type="Gene3D" id="2.150.10.10">
    <property type="entry name" value="Serralysin-like metalloprotease, C-terminal"/>
    <property type="match status" value="4"/>
</dbReference>
<name>A0A6L8LTX9_9RHOB</name>
<evidence type="ECO:0000313" key="12">
    <source>
        <dbReference type="Proteomes" id="UP000479043"/>
    </source>
</evidence>
<dbReference type="EMBL" id="WWEN01000008">
    <property type="protein sequence ID" value="MYM56842.1"/>
    <property type="molecule type" value="Genomic_DNA"/>
</dbReference>
<dbReference type="GO" id="GO:0005737">
    <property type="term" value="C:cytoplasm"/>
    <property type="evidence" value="ECO:0007669"/>
    <property type="project" value="UniProtKB-ARBA"/>
</dbReference>
<dbReference type="Pfam" id="PF00353">
    <property type="entry name" value="HemolysinCabind"/>
    <property type="match status" value="6"/>
</dbReference>
<feature type="active site" description="Charge relay system" evidence="7 8">
    <location>
        <position position="452"/>
    </location>
</feature>
<keyword evidence="2 8" id="KW-0645">Protease</keyword>
<evidence type="ECO:0000313" key="11">
    <source>
        <dbReference type="EMBL" id="MYM56842.1"/>
    </source>
</evidence>
<dbReference type="Pfam" id="PF01483">
    <property type="entry name" value="P_proprotein"/>
    <property type="match status" value="1"/>
</dbReference>
<dbReference type="Proteomes" id="UP000479043">
    <property type="component" value="Unassembled WGS sequence"/>
</dbReference>
<dbReference type="GO" id="GO:0016485">
    <property type="term" value="P:protein processing"/>
    <property type="evidence" value="ECO:0007669"/>
    <property type="project" value="TreeGrafter"/>
</dbReference>
<evidence type="ECO:0000256" key="7">
    <source>
        <dbReference type="PIRSR" id="PIRSR615500-1"/>
    </source>
</evidence>
<dbReference type="InterPro" id="IPR008979">
    <property type="entry name" value="Galactose-bd-like_sf"/>
</dbReference>
<dbReference type="InterPro" id="IPR022398">
    <property type="entry name" value="Peptidase_S8_His-AS"/>
</dbReference>
<evidence type="ECO:0000256" key="1">
    <source>
        <dbReference type="ARBA" id="ARBA00005325"/>
    </source>
</evidence>
<gene>
    <name evidence="11" type="ORF">GR167_16110</name>
</gene>
<evidence type="ECO:0000259" key="10">
    <source>
        <dbReference type="PROSITE" id="PS51829"/>
    </source>
</evidence>
<dbReference type="Gene3D" id="3.40.50.200">
    <property type="entry name" value="Peptidase S8/S53 domain"/>
    <property type="match status" value="1"/>
</dbReference>
<evidence type="ECO:0000256" key="6">
    <source>
        <dbReference type="ARBA" id="ARBA00022837"/>
    </source>
</evidence>
<keyword evidence="5 8" id="KW-0720">Serine protease</keyword>
<keyword evidence="12" id="KW-1185">Reference proteome</keyword>
<dbReference type="PROSITE" id="PS51892">
    <property type="entry name" value="SUBTILASE"/>
    <property type="match status" value="1"/>
</dbReference>
<dbReference type="InterPro" id="IPR023828">
    <property type="entry name" value="Peptidase_S8_Ser-AS"/>
</dbReference>
<feature type="region of interest" description="Disordered" evidence="9">
    <location>
        <begin position="1613"/>
        <end position="1671"/>
    </location>
</feature>
<reference evidence="11 12" key="1">
    <citation type="submission" date="2020-01" db="EMBL/GenBank/DDBJ databases">
        <authorList>
            <person name="Chen S."/>
        </authorList>
    </citation>
    <scope>NUCLEOTIDE SEQUENCE [LARGE SCALE GENOMIC DNA]</scope>
    <source>
        <strain evidence="11 12">GS-10</strain>
    </source>
</reference>
<feature type="active site" description="Charge relay system" evidence="7 8">
    <location>
        <position position="214"/>
    </location>
</feature>
<dbReference type="InterPro" id="IPR018511">
    <property type="entry name" value="Hemolysin-typ_Ca-bd_CS"/>
</dbReference>
<comment type="similarity">
    <text evidence="1">Belongs to the peptidase S8 family. Furin subfamily.</text>
</comment>
<accession>A0A6L8LTX9</accession>
<comment type="caution">
    <text evidence="11">The sequence shown here is derived from an EMBL/GenBank/DDBJ whole genome shotgun (WGS) entry which is preliminary data.</text>
</comment>
<dbReference type="Gene3D" id="2.60.40.2700">
    <property type="match status" value="6"/>
</dbReference>
<evidence type="ECO:0000256" key="9">
    <source>
        <dbReference type="SAM" id="MobiDB-lite"/>
    </source>
</evidence>
<protein>
    <submittedName>
        <fullName evidence="11">S8 family serine peptidase</fullName>
    </submittedName>
</protein>
<dbReference type="GO" id="GO:0004252">
    <property type="term" value="F:serine-type endopeptidase activity"/>
    <property type="evidence" value="ECO:0007669"/>
    <property type="project" value="UniProtKB-UniRule"/>
</dbReference>
<organism evidence="11 12">
    <name type="scientific">Thalassovita mangrovi</name>
    <dbReference type="NCBI Taxonomy" id="2692236"/>
    <lineage>
        <taxon>Bacteria</taxon>
        <taxon>Pseudomonadati</taxon>
        <taxon>Pseudomonadota</taxon>
        <taxon>Alphaproteobacteria</taxon>
        <taxon>Rhodobacterales</taxon>
        <taxon>Roseobacteraceae</taxon>
        <taxon>Thalassovita</taxon>
    </lineage>
</organism>
<evidence type="ECO:0000256" key="4">
    <source>
        <dbReference type="ARBA" id="ARBA00022801"/>
    </source>
</evidence>
<dbReference type="CDD" id="cd04059">
    <property type="entry name" value="Peptidases_S8_Protein_convertases_Kexins_Furin-like"/>
    <property type="match status" value="1"/>
</dbReference>
<keyword evidence="6" id="KW-0106">Calcium</keyword>
<dbReference type="RefSeq" id="WP_160974755.1">
    <property type="nucleotide sequence ID" value="NZ_WWEN01000008.1"/>
</dbReference>